<dbReference type="SMART" id="SM00226">
    <property type="entry name" value="LMWPc"/>
    <property type="match status" value="1"/>
</dbReference>
<dbReference type="PRINTS" id="PR00719">
    <property type="entry name" value="LMWPTPASE"/>
</dbReference>
<dbReference type="AlphaFoldDB" id="A0A9J6BQF7"/>
<gene>
    <name evidence="6" type="ORF">PVAND_001849</name>
</gene>
<feature type="domain" description="Phosphotyrosine protein phosphatase I" evidence="5">
    <location>
        <begin position="8"/>
        <end position="143"/>
    </location>
</feature>
<evidence type="ECO:0000313" key="7">
    <source>
        <dbReference type="Proteomes" id="UP001107558"/>
    </source>
</evidence>
<evidence type="ECO:0000256" key="3">
    <source>
        <dbReference type="ARBA" id="ARBA00022912"/>
    </source>
</evidence>
<evidence type="ECO:0000256" key="4">
    <source>
        <dbReference type="PIRSR" id="PIRSR617867-1"/>
    </source>
</evidence>
<keyword evidence="7" id="KW-1185">Reference proteome</keyword>
<feature type="active site" description="Proton donor" evidence="4">
    <location>
        <position position="117"/>
    </location>
</feature>
<sequence length="149" mass="17082">MSSNNSLIKVLFVCFGNTCSNLESQFLIDSAALNDWQQGCDVNPKVDVILKRIGIKNFTHKARPISYKDYEKFDFMFGMDYFHIEDMLNAADALKSQTKIYLLGEFNPNENDKVIKDPIGSPMSSFEKCYEQISICCERLLEKILNKSI</sequence>
<protein>
    <recommendedName>
        <fullName evidence="5">Phosphotyrosine protein phosphatase I domain-containing protein</fullName>
    </recommendedName>
</protein>
<dbReference type="PANTHER" id="PTHR11717:SF7">
    <property type="entry name" value="LOW MOLECULAR WEIGHT PHOSPHOTYROSINE PROTEIN PHOSPHATASE"/>
    <property type="match status" value="1"/>
</dbReference>
<keyword evidence="3" id="KW-0904">Protein phosphatase</keyword>
<dbReference type="EMBL" id="JADBJN010000003">
    <property type="protein sequence ID" value="KAG5671659.1"/>
    <property type="molecule type" value="Genomic_DNA"/>
</dbReference>
<comment type="similarity">
    <text evidence="1">Belongs to the low molecular weight phosphotyrosine protein phosphatase family.</text>
</comment>
<reference evidence="6" key="1">
    <citation type="submission" date="2021-03" db="EMBL/GenBank/DDBJ databases">
        <title>Chromosome level genome of the anhydrobiotic midge Polypedilum vanderplanki.</title>
        <authorList>
            <person name="Yoshida Y."/>
            <person name="Kikawada T."/>
            <person name="Gusev O."/>
        </authorList>
    </citation>
    <scope>NUCLEOTIDE SEQUENCE</scope>
    <source>
        <strain evidence="6">NIAS01</strain>
        <tissue evidence="6">Whole body or cell culture</tissue>
    </source>
</reference>
<dbReference type="Proteomes" id="UP001107558">
    <property type="component" value="Chromosome 3"/>
</dbReference>
<name>A0A9J6BQF7_POLVA</name>
<keyword evidence="2" id="KW-0378">Hydrolase</keyword>
<accession>A0A9J6BQF7</accession>
<dbReference type="GO" id="GO:0004725">
    <property type="term" value="F:protein tyrosine phosphatase activity"/>
    <property type="evidence" value="ECO:0007669"/>
    <property type="project" value="InterPro"/>
</dbReference>
<evidence type="ECO:0000256" key="2">
    <source>
        <dbReference type="ARBA" id="ARBA00022801"/>
    </source>
</evidence>
<dbReference type="OrthoDB" id="3388at2759"/>
<feature type="active site" description="Nucleophile" evidence="4">
    <location>
        <position position="14"/>
    </location>
</feature>
<dbReference type="InterPro" id="IPR017867">
    <property type="entry name" value="Tyr_phospatase_low_mol_wt"/>
</dbReference>
<dbReference type="Pfam" id="PF01451">
    <property type="entry name" value="LMWPc"/>
    <property type="match status" value="1"/>
</dbReference>
<dbReference type="SUPFAM" id="SSF52788">
    <property type="entry name" value="Phosphotyrosine protein phosphatases I"/>
    <property type="match status" value="1"/>
</dbReference>
<proteinExistence type="inferred from homology"/>
<dbReference type="PANTHER" id="PTHR11717">
    <property type="entry name" value="LOW MOLECULAR WEIGHT PROTEIN TYROSINE PHOSPHATASE"/>
    <property type="match status" value="1"/>
</dbReference>
<dbReference type="InterPro" id="IPR050438">
    <property type="entry name" value="LMW_PTPase"/>
</dbReference>
<evidence type="ECO:0000259" key="5">
    <source>
        <dbReference type="SMART" id="SM00226"/>
    </source>
</evidence>
<dbReference type="InterPro" id="IPR023485">
    <property type="entry name" value="Ptyr_pPase"/>
</dbReference>
<organism evidence="6 7">
    <name type="scientific">Polypedilum vanderplanki</name>
    <name type="common">Sleeping chironomid midge</name>
    <dbReference type="NCBI Taxonomy" id="319348"/>
    <lineage>
        <taxon>Eukaryota</taxon>
        <taxon>Metazoa</taxon>
        <taxon>Ecdysozoa</taxon>
        <taxon>Arthropoda</taxon>
        <taxon>Hexapoda</taxon>
        <taxon>Insecta</taxon>
        <taxon>Pterygota</taxon>
        <taxon>Neoptera</taxon>
        <taxon>Endopterygota</taxon>
        <taxon>Diptera</taxon>
        <taxon>Nematocera</taxon>
        <taxon>Chironomoidea</taxon>
        <taxon>Chironomidae</taxon>
        <taxon>Chironominae</taxon>
        <taxon>Polypedilum</taxon>
        <taxon>Polypedilum</taxon>
    </lineage>
</organism>
<evidence type="ECO:0000256" key="1">
    <source>
        <dbReference type="ARBA" id="ARBA00011063"/>
    </source>
</evidence>
<dbReference type="InterPro" id="IPR036196">
    <property type="entry name" value="Ptyr_pPase_sf"/>
</dbReference>
<evidence type="ECO:0000313" key="6">
    <source>
        <dbReference type="EMBL" id="KAG5671659.1"/>
    </source>
</evidence>
<dbReference type="Gene3D" id="3.40.50.2300">
    <property type="match status" value="1"/>
</dbReference>
<comment type="caution">
    <text evidence="6">The sequence shown here is derived from an EMBL/GenBank/DDBJ whole genome shotgun (WGS) entry which is preliminary data.</text>
</comment>